<evidence type="ECO:0000256" key="9">
    <source>
        <dbReference type="SAM" id="Phobius"/>
    </source>
</evidence>
<evidence type="ECO:0000256" key="7">
    <source>
        <dbReference type="ARBA" id="ARBA00023136"/>
    </source>
</evidence>
<evidence type="ECO:0000256" key="3">
    <source>
        <dbReference type="ARBA" id="ARBA00022475"/>
    </source>
</evidence>
<protein>
    <submittedName>
        <fullName evidence="11">Putative C4-dicarboxylate transport system permease small protein</fullName>
    </submittedName>
</protein>
<accession>A0A3P3XJF3</accession>
<evidence type="ECO:0000256" key="8">
    <source>
        <dbReference type="ARBA" id="ARBA00038436"/>
    </source>
</evidence>
<dbReference type="GO" id="GO:0015740">
    <property type="term" value="P:C4-dicarboxylate transport"/>
    <property type="evidence" value="ECO:0007669"/>
    <property type="project" value="TreeGrafter"/>
</dbReference>
<name>A0A3P3XJF3_9SPIR</name>
<dbReference type="GO" id="GO:0005886">
    <property type="term" value="C:plasma membrane"/>
    <property type="evidence" value="ECO:0007669"/>
    <property type="project" value="UniProtKB-SubCell"/>
</dbReference>
<evidence type="ECO:0000256" key="1">
    <source>
        <dbReference type="ARBA" id="ARBA00004429"/>
    </source>
</evidence>
<comment type="subcellular location">
    <subcellularLocation>
        <location evidence="1">Cell inner membrane</location>
        <topology evidence="1">Multi-pass membrane protein</topology>
    </subcellularLocation>
</comment>
<evidence type="ECO:0000259" key="10">
    <source>
        <dbReference type="Pfam" id="PF04290"/>
    </source>
</evidence>
<dbReference type="InterPro" id="IPR055348">
    <property type="entry name" value="DctQ"/>
</dbReference>
<reference evidence="11" key="1">
    <citation type="submission" date="2017-02" db="EMBL/GenBank/DDBJ databases">
        <authorList>
            <person name="Regsiter A."/>
            <person name="William W."/>
        </authorList>
    </citation>
    <scope>NUCLEOTIDE SEQUENCE</scope>
    <source>
        <strain evidence="11">Bib</strain>
    </source>
</reference>
<dbReference type="AlphaFoldDB" id="A0A3P3XJF3"/>
<evidence type="ECO:0000256" key="6">
    <source>
        <dbReference type="ARBA" id="ARBA00022989"/>
    </source>
</evidence>
<feature type="domain" description="Tripartite ATP-independent periplasmic transporters DctQ component" evidence="10">
    <location>
        <begin position="27"/>
        <end position="153"/>
    </location>
</feature>
<feature type="transmembrane region" description="Helical" evidence="9">
    <location>
        <begin position="89"/>
        <end position="110"/>
    </location>
</feature>
<keyword evidence="5 9" id="KW-0812">Transmembrane</keyword>
<dbReference type="EMBL" id="FWDM01000020">
    <property type="protein sequence ID" value="SLM12984.1"/>
    <property type="molecule type" value="Genomic_DNA"/>
</dbReference>
<organism evidence="11">
    <name type="scientific">uncultured spirochete</name>
    <dbReference type="NCBI Taxonomy" id="156406"/>
    <lineage>
        <taxon>Bacteria</taxon>
        <taxon>Pseudomonadati</taxon>
        <taxon>Spirochaetota</taxon>
        <taxon>Spirochaetia</taxon>
        <taxon>Spirochaetales</taxon>
        <taxon>environmental samples</taxon>
    </lineage>
</organism>
<evidence type="ECO:0000256" key="5">
    <source>
        <dbReference type="ARBA" id="ARBA00022692"/>
    </source>
</evidence>
<dbReference type="PANTHER" id="PTHR35011:SF2">
    <property type="entry name" value="2,3-DIKETO-L-GULONATE TRAP TRANSPORTER SMALL PERMEASE PROTEIN YIAM"/>
    <property type="match status" value="1"/>
</dbReference>
<sequence>MRTEKGIFAFIEKIITYITDILMAANIILILLSVFFRYVLGHALVWSEELAKFILVWTVFLGASNAIRRWENLRVTFILDKLHLNASRVFDMVLKAVASGFIAFLFILALKSIPNVWSREMAPALGINMVIPELGIIVGLALMVLQCIGLIISFFMRSNL</sequence>
<dbReference type="Pfam" id="PF04290">
    <property type="entry name" value="DctQ"/>
    <property type="match status" value="1"/>
</dbReference>
<evidence type="ECO:0000256" key="4">
    <source>
        <dbReference type="ARBA" id="ARBA00022519"/>
    </source>
</evidence>
<evidence type="ECO:0000313" key="11">
    <source>
        <dbReference type="EMBL" id="SLM12984.1"/>
    </source>
</evidence>
<comment type="similarity">
    <text evidence="8">Belongs to the TRAP transporter small permease family.</text>
</comment>
<evidence type="ECO:0000256" key="2">
    <source>
        <dbReference type="ARBA" id="ARBA00022448"/>
    </source>
</evidence>
<keyword evidence="7 9" id="KW-0472">Membrane</keyword>
<feature type="transmembrane region" description="Helical" evidence="9">
    <location>
        <begin position="130"/>
        <end position="155"/>
    </location>
</feature>
<feature type="transmembrane region" description="Helical" evidence="9">
    <location>
        <begin position="21"/>
        <end position="38"/>
    </location>
</feature>
<feature type="transmembrane region" description="Helical" evidence="9">
    <location>
        <begin position="50"/>
        <end position="68"/>
    </location>
</feature>
<gene>
    <name evidence="11" type="ORF">SPIROBIBN47_270039</name>
</gene>
<dbReference type="GO" id="GO:0022857">
    <property type="term" value="F:transmembrane transporter activity"/>
    <property type="evidence" value="ECO:0007669"/>
    <property type="project" value="TreeGrafter"/>
</dbReference>
<keyword evidence="2" id="KW-0813">Transport</keyword>
<keyword evidence="3" id="KW-1003">Cell membrane</keyword>
<proteinExistence type="inferred from homology"/>
<dbReference type="InterPro" id="IPR007387">
    <property type="entry name" value="TRAP_DctQ"/>
</dbReference>
<dbReference type="PANTHER" id="PTHR35011">
    <property type="entry name" value="2,3-DIKETO-L-GULONATE TRAP TRANSPORTER SMALL PERMEASE PROTEIN YIAM"/>
    <property type="match status" value="1"/>
</dbReference>
<keyword evidence="6 9" id="KW-1133">Transmembrane helix</keyword>
<keyword evidence="4" id="KW-0997">Cell inner membrane</keyword>